<dbReference type="SUPFAM" id="SSF46689">
    <property type="entry name" value="Homeodomain-like"/>
    <property type="match status" value="1"/>
</dbReference>
<dbReference type="InterPro" id="IPR047797">
    <property type="entry name" value="ISNCY_transpos"/>
</dbReference>
<protein>
    <submittedName>
        <fullName evidence="2">Helix-turn-helix domain-containing protein</fullName>
    </submittedName>
</protein>
<dbReference type="InterPro" id="IPR012337">
    <property type="entry name" value="RNaseH-like_sf"/>
</dbReference>
<accession>A0ABY1QYJ4</accession>
<feature type="domain" description="Integrase catalytic" evidence="1">
    <location>
        <begin position="124"/>
        <end position="312"/>
    </location>
</feature>
<dbReference type="PANTHER" id="PTHR35004:SF7">
    <property type="entry name" value="INTEGRASE PROTEIN"/>
    <property type="match status" value="1"/>
</dbReference>
<dbReference type="Proteomes" id="UP001158049">
    <property type="component" value="Unassembled WGS sequence"/>
</dbReference>
<dbReference type="PROSITE" id="PS50994">
    <property type="entry name" value="INTEGRASE"/>
    <property type="match status" value="1"/>
</dbReference>
<dbReference type="InterPro" id="IPR036397">
    <property type="entry name" value="RNaseH_sf"/>
</dbReference>
<evidence type="ECO:0000259" key="1">
    <source>
        <dbReference type="PROSITE" id="PS50994"/>
    </source>
</evidence>
<dbReference type="InterPro" id="IPR001584">
    <property type="entry name" value="Integrase_cat-core"/>
</dbReference>
<dbReference type="InterPro" id="IPR009057">
    <property type="entry name" value="Homeodomain-like_sf"/>
</dbReference>
<evidence type="ECO:0000313" key="3">
    <source>
        <dbReference type="Proteomes" id="UP001158049"/>
    </source>
</evidence>
<sequence length="400" mass="45614">MTMRALDQLKVIQQVVDGGLKPGQAASRLKLSVRQVRRLVRRYEAQGATGLVSWRCNRPSNNHIDEELAQVALTIVRERYADFGPTLACEKLRELHGIDLSKETVRKLMAAVSLWIPQSQRPARIYQPRNRRHCLGELIQIDGSDHHWFEDRGPACTLLVYVDDATSQLLQLHFTQSESTFSYFEATRAYIERYGKPQAFYSDKYSVFRVNRKDTTGGNGHTQFGRALFELNIEGICANSSQAKGRVERANLTLQDRLVKELRLQGISDMSAANAYVPTFIADYNRRFAKPARNDFVAHRAVRPDETLELIFTVREPRRVSHSLTVQYDKVLYLLTDTPASRRLIGKYIDVYEYPDGRIEPRADGAALPYTAYNRLSEISNGDVVENKRLGHVLEIAQLV</sequence>
<organism evidence="2 3">
    <name type="scientific">Noviherbaspirillum suwonense</name>
    <dbReference type="NCBI Taxonomy" id="1224511"/>
    <lineage>
        <taxon>Bacteria</taxon>
        <taxon>Pseudomonadati</taxon>
        <taxon>Pseudomonadota</taxon>
        <taxon>Betaproteobacteria</taxon>
        <taxon>Burkholderiales</taxon>
        <taxon>Oxalobacteraceae</taxon>
        <taxon>Noviherbaspirillum</taxon>
    </lineage>
</organism>
<reference evidence="2 3" key="1">
    <citation type="submission" date="2017-05" db="EMBL/GenBank/DDBJ databases">
        <authorList>
            <person name="Varghese N."/>
            <person name="Submissions S."/>
        </authorList>
    </citation>
    <scope>NUCLEOTIDE SEQUENCE [LARGE SCALE GENOMIC DNA]</scope>
    <source>
        <strain evidence="2 3">DSM 26001</strain>
    </source>
</reference>
<dbReference type="EMBL" id="FXUL01000071">
    <property type="protein sequence ID" value="SMP82589.1"/>
    <property type="molecule type" value="Genomic_DNA"/>
</dbReference>
<dbReference type="NCBIfam" id="NF033594">
    <property type="entry name" value="transpos_ISNCY_2"/>
    <property type="match status" value="1"/>
</dbReference>
<gene>
    <name evidence="2" type="ORF">SAMN06295970_1711</name>
</gene>
<keyword evidence="3" id="KW-1185">Reference proteome</keyword>
<proteinExistence type="predicted"/>
<dbReference type="PANTHER" id="PTHR35004">
    <property type="entry name" value="TRANSPOSASE RV3428C-RELATED"/>
    <property type="match status" value="1"/>
</dbReference>
<name>A0ABY1QYJ4_9BURK</name>
<dbReference type="Pfam" id="PF13551">
    <property type="entry name" value="HTH_29"/>
    <property type="match status" value="1"/>
</dbReference>
<feature type="non-terminal residue" evidence="2">
    <location>
        <position position="400"/>
    </location>
</feature>
<comment type="caution">
    <text evidence="2">The sequence shown here is derived from an EMBL/GenBank/DDBJ whole genome shotgun (WGS) entry which is preliminary data.</text>
</comment>
<dbReference type="Gene3D" id="3.30.420.10">
    <property type="entry name" value="Ribonuclease H-like superfamily/Ribonuclease H"/>
    <property type="match status" value="1"/>
</dbReference>
<evidence type="ECO:0000313" key="2">
    <source>
        <dbReference type="EMBL" id="SMP82589.1"/>
    </source>
</evidence>
<dbReference type="SUPFAM" id="SSF53098">
    <property type="entry name" value="Ribonuclease H-like"/>
    <property type="match status" value="1"/>
</dbReference>